<dbReference type="InterPro" id="IPR015797">
    <property type="entry name" value="NUDIX_hydrolase-like_dom_sf"/>
</dbReference>
<reference evidence="5 6" key="1">
    <citation type="submission" date="2024-10" db="EMBL/GenBank/DDBJ databases">
        <authorList>
            <person name="Topkara A.R."/>
            <person name="Saygin H."/>
        </authorList>
    </citation>
    <scope>NUCLEOTIDE SEQUENCE [LARGE SCALE GENOMIC DNA]</scope>
    <source>
        <strain evidence="5 6">M3C6</strain>
    </source>
</reference>
<evidence type="ECO:0000313" key="6">
    <source>
        <dbReference type="Proteomes" id="UP001603978"/>
    </source>
</evidence>
<evidence type="ECO:0000256" key="2">
    <source>
        <dbReference type="ARBA" id="ARBA00022801"/>
    </source>
</evidence>
<protein>
    <submittedName>
        <fullName evidence="5">NUDIX hydrolase</fullName>
    </submittedName>
</protein>
<dbReference type="Pfam" id="PF00293">
    <property type="entry name" value="NUDIX"/>
    <property type="match status" value="1"/>
</dbReference>
<dbReference type="EMBL" id="JBICRM010000007">
    <property type="protein sequence ID" value="MFG1704236.1"/>
    <property type="molecule type" value="Genomic_DNA"/>
</dbReference>
<dbReference type="InterPro" id="IPR020084">
    <property type="entry name" value="NUDIX_hydrolase_CS"/>
</dbReference>
<proteinExistence type="inferred from homology"/>
<dbReference type="Proteomes" id="UP001603978">
    <property type="component" value="Unassembled WGS sequence"/>
</dbReference>
<dbReference type="InterPro" id="IPR020476">
    <property type="entry name" value="Nudix_hydrolase"/>
</dbReference>
<evidence type="ECO:0000313" key="5">
    <source>
        <dbReference type="EMBL" id="MFG1704236.1"/>
    </source>
</evidence>
<keyword evidence="6" id="KW-1185">Reference proteome</keyword>
<sequence length="168" mass="17843">MSRYVGVLPSALAVVPGPEGTVTFVHQTKGPYAGSWLLPGGGIERGETAEETARREVWEETGCRVGRLRLFAVYEFLGKWAEGDYHLVMFAFLAAEPVAVPAGFEGHNVAGVRQVRVGELPLHSTDLQILTDAGVASFGRAEIDRALLADGITMRAHVVGSSAGITAP</sequence>
<dbReference type="PROSITE" id="PS51462">
    <property type="entry name" value="NUDIX"/>
    <property type="match status" value="1"/>
</dbReference>
<dbReference type="RefSeq" id="WP_393165096.1">
    <property type="nucleotide sequence ID" value="NZ_JBICRM010000007.1"/>
</dbReference>
<dbReference type="PROSITE" id="PS00893">
    <property type="entry name" value="NUDIX_BOX"/>
    <property type="match status" value="1"/>
</dbReference>
<accession>A0ABW7AA73</accession>
<comment type="caution">
    <text evidence="5">The sequence shown here is derived from an EMBL/GenBank/DDBJ whole genome shotgun (WGS) entry which is preliminary data.</text>
</comment>
<comment type="similarity">
    <text evidence="1 3">Belongs to the Nudix hydrolase family.</text>
</comment>
<dbReference type="InterPro" id="IPR000086">
    <property type="entry name" value="NUDIX_hydrolase_dom"/>
</dbReference>
<dbReference type="PANTHER" id="PTHR43736">
    <property type="entry name" value="ADP-RIBOSE PYROPHOSPHATASE"/>
    <property type="match status" value="1"/>
</dbReference>
<keyword evidence="2 3" id="KW-0378">Hydrolase</keyword>
<dbReference type="PRINTS" id="PR00502">
    <property type="entry name" value="NUDIXFAMILY"/>
</dbReference>
<dbReference type="PANTHER" id="PTHR43736:SF1">
    <property type="entry name" value="DIHYDRONEOPTERIN TRIPHOSPHATE DIPHOSPHATASE"/>
    <property type="match status" value="1"/>
</dbReference>
<name>A0ABW7AA73_9ACTN</name>
<gene>
    <name evidence="5" type="ORF">ACFLIM_13685</name>
</gene>
<evidence type="ECO:0000256" key="3">
    <source>
        <dbReference type="RuleBase" id="RU003476"/>
    </source>
</evidence>
<dbReference type="GO" id="GO:0016787">
    <property type="term" value="F:hydrolase activity"/>
    <property type="evidence" value="ECO:0007669"/>
    <property type="project" value="UniProtKB-KW"/>
</dbReference>
<dbReference type="SUPFAM" id="SSF55811">
    <property type="entry name" value="Nudix"/>
    <property type="match status" value="1"/>
</dbReference>
<dbReference type="Gene3D" id="3.90.79.10">
    <property type="entry name" value="Nucleoside Triphosphate Pyrophosphohydrolase"/>
    <property type="match status" value="1"/>
</dbReference>
<evidence type="ECO:0000256" key="1">
    <source>
        <dbReference type="ARBA" id="ARBA00005582"/>
    </source>
</evidence>
<evidence type="ECO:0000259" key="4">
    <source>
        <dbReference type="PROSITE" id="PS51462"/>
    </source>
</evidence>
<feature type="domain" description="Nudix hydrolase" evidence="4">
    <location>
        <begin position="4"/>
        <end position="135"/>
    </location>
</feature>
<organism evidence="5 6">
    <name type="scientific">Nonomuraea marmarensis</name>
    <dbReference type="NCBI Taxonomy" id="3351344"/>
    <lineage>
        <taxon>Bacteria</taxon>
        <taxon>Bacillati</taxon>
        <taxon>Actinomycetota</taxon>
        <taxon>Actinomycetes</taxon>
        <taxon>Streptosporangiales</taxon>
        <taxon>Streptosporangiaceae</taxon>
        <taxon>Nonomuraea</taxon>
    </lineage>
</organism>
<dbReference type="CDD" id="cd02883">
    <property type="entry name" value="NUDIX_Hydrolase"/>
    <property type="match status" value="1"/>
</dbReference>